<evidence type="ECO:0000256" key="1">
    <source>
        <dbReference type="ARBA" id="ARBA00004245"/>
    </source>
</evidence>
<accession>A0ABX1TXM4</accession>
<evidence type="ECO:0000256" key="2">
    <source>
        <dbReference type="ARBA" id="ARBA00009622"/>
    </source>
</evidence>
<comment type="subcellular location">
    <subcellularLocation>
        <location evidence="1">Cytoplasm</location>
        <location evidence="1">Cytoskeleton</location>
    </subcellularLocation>
</comment>
<gene>
    <name evidence="10" type="ORF">E4Q23_15415</name>
</gene>
<keyword evidence="11" id="KW-1185">Reference proteome</keyword>
<evidence type="ECO:0000256" key="4">
    <source>
        <dbReference type="ARBA" id="ARBA00022701"/>
    </source>
</evidence>
<evidence type="ECO:0000313" key="11">
    <source>
        <dbReference type="Proteomes" id="UP000749010"/>
    </source>
</evidence>
<protein>
    <submittedName>
        <fullName evidence="10">Tetratricopeptide repeat protein</fullName>
    </submittedName>
</protein>
<evidence type="ECO:0000256" key="7">
    <source>
        <dbReference type="ARBA" id="ARBA00023054"/>
    </source>
</evidence>
<name>A0ABX1TXM4_9PROT</name>
<dbReference type="InterPro" id="IPR019734">
    <property type="entry name" value="TPR_rpt"/>
</dbReference>
<sequence length="341" mass="37457">MSAADTAQSIEAHQQASFRAMERNDFVSAEAEAQRALETAERVLGPEHSRTVESLSLLAIVYRGKGRNEEAKPFAERALAISEKTIGPEHLETAALMSIMASIYLNTGDVAKAESLLRRSVSIKEKGFGPNHPFAAISSSTLADLLTAKGEYVEAERLNKRALVAVEKAWPADDPSIPVGLRANIPIIMEGLAQVHLGQLRLEEAEKLVARAFSLRMSMVGADHVSMVGNRKILGDIYRAWGRNAEAENYYREALRIMEKAIGSENEVVSNLLSAIADSCEMQGKYDVAAQIYTRCVAIDEKIFPLGHPVRTEHSKRYANILKVTGRAKEANQVQQRSQGK</sequence>
<reference evidence="10 11" key="1">
    <citation type="submission" date="2019-03" db="EMBL/GenBank/DDBJ databases">
        <title>Metabolic reconstructions from genomes of highly enriched 'Candidatus Accumulibacter' and 'Candidatus Competibacter' bioreactor populations.</title>
        <authorList>
            <person name="Annavajhala M.K."/>
            <person name="Welles L."/>
            <person name="Abbas B."/>
            <person name="Sorokin D."/>
            <person name="Park H."/>
            <person name="Van Loosdrecht M."/>
            <person name="Chandran K."/>
        </authorList>
    </citation>
    <scope>NUCLEOTIDE SEQUENCE [LARGE SCALE GENOMIC DNA]</scope>
    <source>
        <strain evidence="10 11">SBR_S</strain>
    </source>
</reference>
<keyword evidence="3" id="KW-0963">Cytoplasm</keyword>
<proteinExistence type="inferred from homology"/>
<keyword evidence="8" id="KW-0505">Motor protein</keyword>
<evidence type="ECO:0000256" key="6">
    <source>
        <dbReference type="ARBA" id="ARBA00022803"/>
    </source>
</evidence>
<evidence type="ECO:0000313" key="10">
    <source>
        <dbReference type="EMBL" id="NMQ29027.1"/>
    </source>
</evidence>
<dbReference type="RefSeq" id="WP_169067485.1">
    <property type="nucleotide sequence ID" value="NZ_SPMY01000045.1"/>
</dbReference>
<dbReference type="Pfam" id="PF13424">
    <property type="entry name" value="TPR_12"/>
    <property type="match status" value="2"/>
</dbReference>
<keyword evidence="4" id="KW-0493">Microtubule</keyword>
<keyword evidence="6" id="KW-0802">TPR repeat</keyword>
<dbReference type="Gene3D" id="1.25.40.10">
    <property type="entry name" value="Tetratricopeptide repeat domain"/>
    <property type="match status" value="2"/>
</dbReference>
<keyword evidence="9" id="KW-0206">Cytoskeleton</keyword>
<dbReference type="Pfam" id="PF13374">
    <property type="entry name" value="TPR_10"/>
    <property type="match status" value="1"/>
</dbReference>
<comment type="similarity">
    <text evidence="2">Belongs to the kinesin light chain family.</text>
</comment>
<evidence type="ECO:0000256" key="9">
    <source>
        <dbReference type="ARBA" id="ARBA00023212"/>
    </source>
</evidence>
<keyword evidence="5" id="KW-0677">Repeat</keyword>
<evidence type="ECO:0000256" key="8">
    <source>
        <dbReference type="ARBA" id="ARBA00023175"/>
    </source>
</evidence>
<dbReference type="SMART" id="SM00028">
    <property type="entry name" value="TPR"/>
    <property type="match status" value="4"/>
</dbReference>
<dbReference type="InterPro" id="IPR011990">
    <property type="entry name" value="TPR-like_helical_dom_sf"/>
</dbReference>
<comment type="caution">
    <text evidence="10">The sequence shown here is derived from an EMBL/GenBank/DDBJ whole genome shotgun (WGS) entry which is preliminary data.</text>
</comment>
<dbReference type="EMBL" id="SPMY01000045">
    <property type="protein sequence ID" value="NMQ29027.1"/>
    <property type="molecule type" value="Genomic_DNA"/>
</dbReference>
<dbReference type="PANTHER" id="PTHR45783">
    <property type="entry name" value="KINESIN LIGHT CHAIN"/>
    <property type="match status" value="1"/>
</dbReference>
<dbReference type="InterPro" id="IPR002151">
    <property type="entry name" value="Kinesin_light"/>
</dbReference>
<keyword evidence="7" id="KW-0175">Coiled coil</keyword>
<dbReference type="SUPFAM" id="SSF48452">
    <property type="entry name" value="TPR-like"/>
    <property type="match status" value="2"/>
</dbReference>
<dbReference type="PANTHER" id="PTHR45783:SF3">
    <property type="entry name" value="KINESIN LIGHT CHAIN"/>
    <property type="match status" value="1"/>
</dbReference>
<dbReference type="Proteomes" id="UP000749010">
    <property type="component" value="Unassembled WGS sequence"/>
</dbReference>
<evidence type="ECO:0000256" key="3">
    <source>
        <dbReference type="ARBA" id="ARBA00022490"/>
    </source>
</evidence>
<evidence type="ECO:0000256" key="5">
    <source>
        <dbReference type="ARBA" id="ARBA00022737"/>
    </source>
</evidence>
<organism evidence="10 11">
    <name type="scientific">Candidatus Accumulibacter phosphatis</name>
    <dbReference type="NCBI Taxonomy" id="327160"/>
    <lineage>
        <taxon>Bacteria</taxon>
        <taxon>Pseudomonadati</taxon>
        <taxon>Pseudomonadota</taxon>
        <taxon>Betaproteobacteria</taxon>
        <taxon>Candidatus Accumulibacter</taxon>
    </lineage>
</organism>